<name>A0ABU2N7I2_9PSEU</name>
<reference evidence="2" key="1">
    <citation type="submission" date="2023-07" db="EMBL/GenBank/DDBJ databases">
        <title>30 novel species of actinomycetes from the DSMZ collection.</title>
        <authorList>
            <person name="Nouioui I."/>
        </authorList>
    </citation>
    <scope>NUCLEOTIDE SEQUENCE [LARGE SCALE GENOMIC DNA]</scope>
    <source>
        <strain evidence="2">DSM 45834</strain>
    </source>
</reference>
<proteinExistence type="predicted"/>
<evidence type="ECO:0000313" key="1">
    <source>
        <dbReference type="EMBL" id="MDT0349720.1"/>
    </source>
</evidence>
<accession>A0ABU2N7I2</accession>
<dbReference type="RefSeq" id="WP_311555730.1">
    <property type="nucleotide sequence ID" value="NZ_JAVREJ010000004.1"/>
</dbReference>
<dbReference type="EMBL" id="JAVREJ010000004">
    <property type="protein sequence ID" value="MDT0349720.1"/>
    <property type="molecule type" value="Genomic_DNA"/>
</dbReference>
<gene>
    <name evidence="1" type="ORF">RM445_09320</name>
</gene>
<evidence type="ECO:0000313" key="2">
    <source>
        <dbReference type="Proteomes" id="UP001183202"/>
    </source>
</evidence>
<organism evidence="1 2">
    <name type="scientific">Pseudonocardia charpentierae</name>
    <dbReference type="NCBI Taxonomy" id="3075545"/>
    <lineage>
        <taxon>Bacteria</taxon>
        <taxon>Bacillati</taxon>
        <taxon>Actinomycetota</taxon>
        <taxon>Actinomycetes</taxon>
        <taxon>Pseudonocardiales</taxon>
        <taxon>Pseudonocardiaceae</taxon>
        <taxon>Pseudonocardia</taxon>
    </lineage>
</organism>
<sequence length="70" mass="7188">MTLDVGEQVLSVSVQGADVEVVPGERNAAAPVPADPLLLLDGLSGRVPLDEVLTAPDDVRAALGLLARNM</sequence>
<comment type="caution">
    <text evidence="1">The sequence shown here is derived from an EMBL/GenBank/DDBJ whole genome shotgun (WGS) entry which is preliminary data.</text>
</comment>
<protein>
    <submittedName>
        <fullName evidence="1">Uncharacterized protein</fullName>
    </submittedName>
</protein>
<keyword evidence="2" id="KW-1185">Reference proteome</keyword>
<dbReference type="Proteomes" id="UP001183202">
    <property type="component" value="Unassembled WGS sequence"/>
</dbReference>